<dbReference type="Gene3D" id="3.40.50.1000">
    <property type="entry name" value="HAD superfamily/HAD-like"/>
    <property type="match status" value="1"/>
</dbReference>
<protein>
    <submittedName>
        <fullName evidence="2">Hydrolase</fullName>
    </submittedName>
</protein>
<dbReference type="GO" id="GO:0005829">
    <property type="term" value="C:cytosol"/>
    <property type="evidence" value="ECO:0007669"/>
    <property type="project" value="TreeGrafter"/>
</dbReference>
<dbReference type="InterPro" id="IPR006379">
    <property type="entry name" value="HAD-SF_hydro_IIB"/>
</dbReference>
<dbReference type="PROSITE" id="PS01228">
    <property type="entry name" value="COF_1"/>
    <property type="match status" value="1"/>
</dbReference>
<gene>
    <name evidence="2" type="ORF">BC94_0305</name>
</gene>
<evidence type="ECO:0000313" key="2">
    <source>
        <dbReference type="EMBL" id="AMW25618.1"/>
    </source>
</evidence>
<reference evidence="2 3" key="1">
    <citation type="submission" date="2014-04" db="EMBL/GenBank/DDBJ databases">
        <title>Complete genome sequence of Mycoplasma bovis attenuated strain P150.</title>
        <authorList>
            <person name="Qi J."/>
            <person name="Guo A."/>
        </authorList>
    </citation>
    <scope>NUCLEOTIDE SEQUENCE [LARGE SCALE GENOMIC DNA]</scope>
    <source>
        <strain evidence="2 3">HB0801-P150</strain>
    </source>
</reference>
<dbReference type="PROSITE" id="PS01229">
    <property type="entry name" value="COF_2"/>
    <property type="match status" value="1"/>
</dbReference>
<dbReference type="SUPFAM" id="SSF56784">
    <property type="entry name" value="HAD-like"/>
    <property type="match status" value="1"/>
</dbReference>
<organism evidence="2 3">
    <name type="scientific">Mycoplasmopsis bovis</name>
    <name type="common">Mycoplasma bovis</name>
    <dbReference type="NCBI Taxonomy" id="28903"/>
    <lineage>
        <taxon>Bacteria</taxon>
        <taxon>Bacillati</taxon>
        <taxon>Mycoplasmatota</taxon>
        <taxon>Mycoplasmoidales</taxon>
        <taxon>Metamycoplasmataceae</taxon>
        <taxon>Mycoplasmopsis</taxon>
    </lineage>
</organism>
<comment type="cofactor">
    <cofactor evidence="1">
        <name>Mg(2+)</name>
        <dbReference type="ChEBI" id="CHEBI:18420"/>
    </cofactor>
</comment>
<sequence length="289" mass="33021">MNFSYFYKGVLMKRKIFSYDLDGTLLMSNNKVHPITKKAFHDVHLKGGINILNTGRGLLKVLPLLDEFDGIDYFICSNGALIYDVKNKNHIVVGQLEPEVFEQMFEYANQNDLIISIDTSNFTATYVNKDANGNFPEWINKQDIMDFSHIKFSDYETMSKVANDSKSIITQVALRNPNEIANETTKYFNDLYKDKYSVYLTNRIYTDVNPLGISKWNGLKEFMRIYNMQDCIIYAFGDSSNDVEMLQNAHFSFAMENATDDAKEAATEVIGHYNSGAIGIKLEEIIKSS</sequence>
<dbReference type="AlphaFoldDB" id="A0A8D4D607"/>
<dbReference type="Pfam" id="PF08282">
    <property type="entry name" value="Hydrolase_3"/>
    <property type="match status" value="1"/>
</dbReference>
<dbReference type="NCBIfam" id="TIGR01484">
    <property type="entry name" value="HAD-SF-IIB"/>
    <property type="match status" value="1"/>
</dbReference>
<dbReference type="GO" id="GO:0000287">
    <property type="term" value="F:magnesium ion binding"/>
    <property type="evidence" value="ECO:0007669"/>
    <property type="project" value="TreeGrafter"/>
</dbReference>
<name>A0A8D4D607_MYCBV</name>
<dbReference type="InterPro" id="IPR023214">
    <property type="entry name" value="HAD_sf"/>
</dbReference>
<keyword evidence="2" id="KW-0378">Hydrolase</keyword>
<dbReference type="GO" id="GO:0016791">
    <property type="term" value="F:phosphatase activity"/>
    <property type="evidence" value="ECO:0007669"/>
    <property type="project" value="TreeGrafter"/>
</dbReference>
<dbReference type="InterPro" id="IPR036412">
    <property type="entry name" value="HAD-like_sf"/>
</dbReference>
<evidence type="ECO:0000313" key="3">
    <source>
        <dbReference type="Proteomes" id="UP000076372"/>
    </source>
</evidence>
<accession>A0A8D4D607</accession>
<dbReference type="Gene3D" id="3.30.1240.10">
    <property type="match status" value="1"/>
</dbReference>
<dbReference type="Proteomes" id="UP000076372">
    <property type="component" value="Chromosome"/>
</dbReference>
<dbReference type="PANTHER" id="PTHR10000:SF8">
    <property type="entry name" value="HAD SUPERFAMILY HYDROLASE-LIKE, TYPE 3"/>
    <property type="match status" value="1"/>
</dbReference>
<dbReference type="EMBL" id="CP007590">
    <property type="protein sequence ID" value="AMW25618.1"/>
    <property type="molecule type" value="Genomic_DNA"/>
</dbReference>
<dbReference type="PANTHER" id="PTHR10000">
    <property type="entry name" value="PHOSPHOSERINE PHOSPHATASE"/>
    <property type="match status" value="1"/>
</dbReference>
<evidence type="ECO:0000256" key="1">
    <source>
        <dbReference type="ARBA" id="ARBA00001946"/>
    </source>
</evidence>
<proteinExistence type="predicted"/>